<feature type="region of interest" description="Disordered" evidence="5">
    <location>
        <begin position="375"/>
        <end position="403"/>
    </location>
</feature>
<organism evidence="8 9">
    <name type="scientific">Allorhodopirellula solitaria</name>
    <dbReference type="NCBI Taxonomy" id="2527987"/>
    <lineage>
        <taxon>Bacteria</taxon>
        <taxon>Pseudomonadati</taxon>
        <taxon>Planctomycetota</taxon>
        <taxon>Planctomycetia</taxon>
        <taxon>Pirellulales</taxon>
        <taxon>Pirellulaceae</taxon>
        <taxon>Allorhodopirellula</taxon>
    </lineage>
</organism>
<dbReference type="PANTHER" id="PTHR42693">
    <property type="entry name" value="ARYLSULFATASE FAMILY MEMBER"/>
    <property type="match status" value="1"/>
</dbReference>
<evidence type="ECO:0000256" key="3">
    <source>
        <dbReference type="ARBA" id="ARBA00022801"/>
    </source>
</evidence>
<evidence type="ECO:0000256" key="5">
    <source>
        <dbReference type="SAM" id="MobiDB-lite"/>
    </source>
</evidence>
<sequence length="528" mass="58529" precursor="true">MRGLVTFTLLICTVVILPIRNAASVHAADNDRPNVVVILADDLGWNSVGYHNKQFRTPHIDQLVREGVELDRFYVAPMCSPTRAGLMTGRYPIRFGAARAVIPPYRDFGLPNNELTLPERLAELGYSRRGVFGKWHLGHRRSKWHPLNHGFTHFHGHFNGAIDYFELTRDEVRDWHVDAEPSDEQGYSTHLIAAAAAQWITDSAASDAPYFCYVPFNAPHSPFQAPEETVARFTNDKTKNEQGRKRVKAKNRATLHAMIWEMDQGIGQILQSIADSGEADNTIVWFFSDNGGIGSLPRLNSPLRGSKLSVYEGGIRVPACVRWPNRLPAGTKNQRICGYIDVLPTIVEAAGGVVAVENDRPIDGISLLSGLASETSATSGSTTDAAATSLDSDQAASSARSNQRPWFSYHGQSGIDNEHLAVLHNGWKLKVNGPRLMSKKQLTDANHRIELFHLSVDPNETTNLADKHPSRVNQLGQMLLDYRKLQPHDAVPPYSVGRDGFIPPPQWRVDLDEPDALIGTYADEANQE</sequence>
<dbReference type="SUPFAM" id="SSF53649">
    <property type="entry name" value="Alkaline phosphatase-like"/>
    <property type="match status" value="1"/>
</dbReference>
<proteinExistence type="inferred from homology"/>
<evidence type="ECO:0000256" key="6">
    <source>
        <dbReference type="SAM" id="SignalP"/>
    </source>
</evidence>
<dbReference type="GO" id="GO:0046872">
    <property type="term" value="F:metal ion binding"/>
    <property type="evidence" value="ECO:0007669"/>
    <property type="project" value="UniProtKB-KW"/>
</dbReference>
<dbReference type="InterPro" id="IPR024607">
    <property type="entry name" value="Sulfatase_CS"/>
</dbReference>
<dbReference type="PANTHER" id="PTHR42693:SF27">
    <property type="entry name" value="ARYLSULFATASE B [PRECURSOR]"/>
    <property type="match status" value="1"/>
</dbReference>
<dbReference type="OrthoDB" id="9783154at2"/>
<evidence type="ECO:0000259" key="7">
    <source>
        <dbReference type="Pfam" id="PF00884"/>
    </source>
</evidence>
<dbReference type="InterPro" id="IPR050738">
    <property type="entry name" value="Sulfatase"/>
</dbReference>
<keyword evidence="6" id="KW-0732">Signal</keyword>
<evidence type="ECO:0000313" key="8">
    <source>
        <dbReference type="EMBL" id="TWT67360.1"/>
    </source>
</evidence>
<comment type="caution">
    <text evidence="8">The sequence shown here is derived from an EMBL/GenBank/DDBJ whole genome shotgun (WGS) entry which is preliminary data.</text>
</comment>
<protein>
    <submittedName>
        <fullName evidence="8">Arylsulfatase</fullName>
        <ecNumber evidence="8">3.1.6.1</ecNumber>
    </submittedName>
</protein>
<keyword evidence="9" id="KW-1185">Reference proteome</keyword>
<evidence type="ECO:0000313" key="9">
    <source>
        <dbReference type="Proteomes" id="UP000318053"/>
    </source>
</evidence>
<evidence type="ECO:0000256" key="1">
    <source>
        <dbReference type="ARBA" id="ARBA00008779"/>
    </source>
</evidence>
<name>A0A5C5XWN6_9BACT</name>
<comment type="similarity">
    <text evidence="1">Belongs to the sulfatase family.</text>
</comment>
<evidence type="ECO:0000256" key="2">
    <source>
        <dbReference type="ARBA" id="ARBA00022723"/>
    </source>
</evidence>
<dbReference type="Gene3D" id="3.40.720.10">
    <property type="entry name" value="Alkaline Phosphatase, subunit A"/>
    <property type="match status" value="1"/>
</dbReference>
<dbReference type="AlphaFoldDB" id="A0A5C5XWN6"/>
<feature type="domain" description="Sulfatase N-terminal" evidence="7">
    <location>
        <begin position="33"/>
        <end position="351"/>
    </location>
</feature>
<keyword evidence="3 8" id="KW-0378">Hydrolase</keyword>
<evidence type="ECO:0000256" key="4">
    <source>
        <dbReference type="ARBA" id="ARBA00022837"/>
    </source>
</evidence>
<dbReference type="Proteomes" id="UP000318053">
    <property type="component" value="Unassembled WGS sequence"/>
</dbReference>
<dbReference type="GO" id="GO:0004065">
    <property type="term" value="F:arylsulfatase activity"/>
    <property type="evidence" value="ECO:0007669"/>
    <property type="project" value="UniProtKB-EC"/>
</dbReference>
<dbReference type="PROSITE" id="PS00523">
    <property type="entry name" value="SULFATASE_1"/>
    <property type="match status" value="1"/>
</dbReference>
<dbReference type="EMBL" id="SJPK01000004">
    <property type="protein sequence ID" value="TWT67360.1"/>
    <property type="molecule type" value="Genomic_DNA"/>
</dbReference>
<feature type="compositionally biased region" description="Low complexity" evidence="5">
    <location>
        <begin position="375"/>
        <end position="399"/>
    </location>
</feature>
<gene>
    <name evidence="8" type="primary">atsA_30</name>
    <name evidence="8" type="ORF">CA85_22100</name>
</gene>
<dbReference type="InterPro" id="IPR000917">
    <property type="entry name" value="Sulfatase_N"/>
</dbReference>
<keyword evidence="2" id="KW-0479">Metal-binding</keyword>
<dbReference type="EC" id="3.1.6.1" evidence="8"/>
<feature type="signal peptide" evidence="6">
    <location>
        <begin position="1"/>
        <end position="27"/>
    </location>
</feature>
<dbReference type="InterPro" id="IPR017850">
    <property type="entry name" value="Alkaline_phosphatase_core_sf"/>
</dbReference>
<keyword evidence="4" id="KW-0106">Calcium</keyword>
<accession>A0A5C5XWN6</accession>
<dbReference type="Gene3D" id="3.30.1120.10">
    <property type="match status" value="1"/>
</dbReference>
<reference evidence="8 9" key="1">
    <citation type="submission" date="2019-02" db="EMBL/GenBank/DDBJ databases">
        <title>Deep-cultivation of Planctomycetes and their phenomic and genomic characterization uncovers novel biology.</title>
        <authorList>
            <person name="Wiegand S."/>
            <person name="Jogler M."/>
            <person name="Boedeker C."/>
            <person name="Pinto D."/>
            <person name="Vollmers J."/>
            <person name="Rivas-Marin E."/>
            <person name="Kohn T."/>
            <person name="Peeters S.H."/>
            <person name="Heuer A."/>
            <person name="Rast P."/>
            <person name="Oberbeckmann S."/>
            <person name="Bunk B."/>
            <person name="Jeske O."/>
            <person name="Meyerdierks A."/>
            <person name="Storesund J.E."/>
            <person name="Kallscheuer N."/>
            <person name="Luecker S."/>
            <person name="Lage O.M."/>
            <person name="Pohl T."/>
            <person name="Merkel B.J."/>
            <person name="Hornburger P."/>
            <person name="Mueller R.-W."/>
            <person name="Bruemmer F."/>
            <person name="Labrenz M."/>
            <person name="Spormann A.M."/>
            <person name="Op Den Camp H."/>
            <person name="Overmann J."/>
            <person name="Amann R."/>
            <person name="Jetten M.S.M."/>
            <person name="Mascher T."/>
            <person name="Medema M.H."/>
            <person name="Devos D.P."/>
            <person name="Kaster A.-K."/>
            <person name="Ovreas L."/>
            <person name="Rohde M."/>
            <person name="Galperin M.Y."/>
            <person name="Jogler C."/>
        </authorList>
    </citation>
    <scope>NUCLEOTIDE SEQUENCE [LARGE SCALE GENOMIC DNA]</scope>
    <source>
        <strain evidence="8 9">CA85</strain>
    </source>
</reference>
<feature type="chain" id="PRO_5022782695" evidence="6">
    <location>
        <begin position="28"/>
        <end position="528"/>
    </location>
</feature>
<dbReference type="Pfam" id="PF00884">
    <property type="entry name" value="Sulfatase"/>
    <property type="match status" value="1"/>
</dbReference>